<dbReference type="PANTHER" id="PTHR44196">
    <property type="entry name" value="DEHYDROGENASE/REDUCTASE SDR FAMILY MEMBER 7B"/>
    <property type="match status" value="1"/>
</dbReference>
<keyword evidence="2" id="KW-0560">Oxidoreductase</keyword>
<keyword evidence="3" id="KW-0472">Membrane</keyword>
<dbReference type="Gene3D" id="3.40.50.720">
    <property type="entry name" value="NAD(P)-binding Rossmann-like Domain"/>
    <property type="match status" value="1"/>
</dbReference>
<keyword evidence="3" id="KW-0812">Transmembrane</keyword>
<dbReference type="EMBL" id="BLAL01000047">
    <property type="protein sequence ID" value="GES80148.1"/>
    <property type="molecule type" value="Genomic_DNA"/>
</dbReference>
<comment type="caution">
    <text evidence="4">The sequence shown here is derived from an EMBL/GenBank/DDBJ whole genome shotgun (WGS) entry which is preliminary data.</text>
</comment>
<dbReference type="AlphaFoldDB" id="A0A2Z6R2S9"/>
<evidence type="ECO:0000313" key="4">
    <source>
        <dbReference type="EMBL" id="GBB92319.1"/>
    </source>
</evidence>
<evidence type="ECO:0000313" key="6">
    <source>
        <dbReference type="Proteomes" id="UP000247702"/>
    </source>
</evidence>
<dbReference type="STRING" id="94130.A0A2Z6R2S9"/>
<dbReference type="SUPFAM" id="SSF51735">
    <property type="entry name" value="NAD(P)-binding Rossmann-fold domains"/>
    <property type="match status" value="1"/>
</dbReference>
<gene>
    <name evidence="5" type="ORF">RCL2_000744400</name>
    <name evidence="4" type="ORF">RclHR1_00020022</name>
</gene>
<proteinExistence type="inferred from homology"/>
<name>A0A2Z6R2S9_9GLOM</name>
<dbReference type="InterPro" id="IPR036291">
    <property type="entry name" value="NAD(P)-bd_dom_sf"/>
</dbReference>
<organism evidence="4 6">
    <name type="scientific">Rhizophagus clarus</name>
    <dbReference type="NCBI Taxonomy" id="94130"/>
    <lineage>
        <taxon>Eukaryota</taxon>
        <taxon>Fungi</taxon>
        <taxon>Fungi incertae sedis</taxon>
        <taxon>Mucoromycota</taxon>
        <taxon>Glomeromycotina</taxon>
        <taxon>Glomeromycetes</taxon>
        <taxon>Glomerales</taxon>
        <taxon>Glomeraceae</taxon>
        <taxon>Rhizophagus</taxon>
    </lineage>
</organism>
<dbReference type="Pfam" id="PF00106">
    <property type="entry name" value="adh_short"/>
    <property type="match status" value="1"/>
</dbReference>
<evidence type="ECO:0000256" key="3">
    <source>
        <dbReference type="SAM" id="Phobius"/>
    </source>
</evidence>
<keyword evidence="3" id="KW-1133">Transmembrane helix</keyword>
<evidence type="ECO:0000256" key="2">
    <source>
        <dbReference type="ARBA" id="ARBA00023002"/>
    </source>
</evidence>
<dbReference type="NCBIfam" id="NF004825">
    <property type="entry name" value="PRK06181.1"/>
    <property type="match status" value="1"/>
</dbReference>
<dbReference type="Proteomes" id="UP000247702">
    <property type="component" value="Unassembled WGS sequence"/>
</dbReference>
<dbReference type="PANTHER" id="PTHR44196:SF1">
    <property type="entry name" value="DEHYDROGENASE_REDUCTASE SDR FAMILY MEMBER 7B"/>
    <property type="match status" value="1"/>
</dbReference>
<dbReference type="OrthoDB" id="1933717at2759"/>
<evidence type="ECO:0000256" key="1">
    <source>
        <dbReference type="ARBA" id="ARBA00006484"/>
    </source>
</evidence>
<reference evidence="4 6" key="1">
    <citation type="submission" date="2017-11" db="EMBL/GenBank/DDBJ databases">
        <title>The genome of Rhizophagus clarus HR1 reveals common genetic basis of auxotrophy among arbuscular mycorrhizal fungi.</title>
        <authorList>
            <person name="Kobayashi Y."/>
        </authorList>
    </citation>
    <scope>NUCLEOTIDE SEQUENCE [LARGE SCALE GENOMIC DNA]</scope>
    <source>
        <strain evidence="4 6">HR1</strain>
    </source>
</reference>
<dbReference type="PRINTS" id="PR00081">
    <property type="entry name" value="GDHRDH"/>
</dbReference>
<dbReference type="GO" id="GO:0016491">
    <property type="term" value="F:oxidoreductase activity"/>
    <property type="evidence" value="ECO:0007669"/>
    <property type="project" value="UniProtKB-KW"/>
</dbReference>
<feature type="transmembrane region" description="Helical" evidence="3">
    <location>
        <begin position="16"/>
        <end position="36"/>
    </location>
</feature>
<sequence length="322" mass="35778">MTHSVYNSLTTTATSFISPTLVLIGFVSVLPILYIANLYCRYKRYQTATPWSARDKVVVITGASSGIGEELAYEFARQGAILILCARRTDKLADVEKACREKYGASQVTIHKVDVTRDSDVDRLIETIDATHEKIDCLVLNAGVSMGEALEDVEDFNIIKNIMDVNFYGSAMLTYHALPLLKKAEKSRITVISSLASVMPFIPMRTGYAASKCALRGFFDSLQTELLKDNIFITIAYPGIVKTEINNNRLGKNPKNLDFSKAMPADECAKVIVDGTIKAHKEIVFTNLGKLARVLDGTFPDLLFHISQNYITKQISVEKKFE</sequence>
<comment type="similarity">
    <text evidence="1">Belongs to the short-chain dehydrogenases/reductases (SDR) family.</text>
</comment>
<protein>
    <submittedName>
        <fullName evidence="5">SDR family oxidoreductase</fullName>
    </submittedName>
</protein>
<keyword evidence="6" id="KW-1185">Reference proteome</keyword>
<dbReference type="GO" id="GO:0016020">
    <property type="term" value="C:membrane"/>
    <property type="evidence" value="ECO:0007669"/>
    <property type="project" value="TreeGrafter"/>
</dbReference>
<dbReference type="Proteomes" id="UP000615446">
    <property type="component" value="Unassembled WGS sequence"/>
</dbReference>
<evidence type="ECO:0000313" key="5">
    <source>
        <dbReference type="EMBL" id="GES80148.1"/>
    </source>
</evidence>
<dbReference type="EMBL" id="BEXD01001112">
    <property type="protein sequence ID" value="GBB92319.1"/>
    <property type="molecule type" value="Genomic_DNA"/>
</dbReference>
<reference evidence="5" key="2">
    <citation type="submission" date="2019-10" db="EMBL/GenBank/DDBJ databases">
        <title>Conservation and host-specific expression of non-tandemly repeated heterogenous ribosome RNA gene in arbuscular mycorrhizal fungi.</title>
        <authorList>
            <person name="Maeda T."/>
            <person name="Kobayashi Y."/>
            <person name="Nakagawa T."/>
            <person name="Ezawa T."/>
            <person name="Yamaguchi K."/>
            <person name="Bino T."/>
            <person name="Nishimoto Y."/>
            <person name="Shigenobu S."/>
            <person name="Kawaguchi M."/>
        </authorList>
    </citation>
    <scope>NUCLEOTIDE SEQUENCE</scope>
    <source>
        <strain evidence="5">HR1</strain>
    </source>
</reference>
<accession>A0A2Z6R2S9</accession>
<dbReference type="InterPro" id="IPR002347">
    <property type="entry name" value="SDR_fam"/>
</dbReference>